<reference evidence="2 3" key="1">
    <citation type="submission" date="2016-02" db="EMBL/GenBank/DDBJ databases">
        <title>Genome analysis of coral dinoflagellate symbionts highlights evolutionary adaptations to a symbiotic lifestyle.</title>
        <authorList>
            <person name="Aranda M."/>
            <person name="Li Y."/>
            <person name="Liew Y.J."/>
            <person name="Baumgarten S."/>
            <person name="Simakov O."/>
            <person name="Wilson M."/>
            <person name="Piel J."/>
            <person name="Ashoor H."/>
            <person name="Bougouffa S."/>
            <person name="Bajic V.B."/>
            <person name="Ryu T."/>
            <person name="Ravasi T."/>
            <person name="Bayer T."/>
            <person name="Micklem G."/>
            <person name="Kim H."/>
            <person name="Bhak J."/>
            <person name="Lajeunesse T.C."/>
            <person name="Voolstra C.R."/>
        </authorList>
    </citation>
    <scope>NUCLEOTIDE SEQUENCE [LARGE SCALE GENOMIC DNA]</scope>
    <source>
        <strain evidence="2 3">CCMP2467</strain>
    </source>
</reference>
<dbReference type="EMBL" id="LSRX01001999">
    <property type="protein sequence ID" value="OLP76525.1"/>
    <property type="molecule type" value="Genomic_DNA"/>
</dbReference>
<evidence type="ECO:0000313" key="3">
    <source>
        <dbReference type="Proteomes" id="UP000186817"/>
    </source>
</evidence>
<organism evidence="2 3">
    <name type="scientific">Symbiodinium microadriaticum</name>
    <name type="common">Dinoflagellate</name>
    <name type="synonym">Zooxanthella microadriatica</name>
    <dbReference type="NCBI Taxonomy" id="2951"/>
    <lineage>
        <taxon>Eukaryota</taxon>
        <taxon>Sar</taxon>
        <taxon>Alveolata</taxon>
        <taxon>Dinophyceae</taxon>
        <taxon>Suessiales</taxon>
        <taxon>Symbiodiniaceae</taxon>
        <taxon>Symbiodinium</taxon>
    </lineage>
</organism>
<evidence type="ECO:0000256" key="1">
    <source>
        <dbReference type="SAM" id="MobiDB-lite"/>
    </source>
</evidence>
<keyword evidence="3" id="KW-1185">Reference proteome</keyword>
<proteinExistence type="predicted"/>
<comment type="caution">
    <text evidence="2">The sequence shown here is derived from an EMBL/GenBank/DDBJ whole genome shotgun (WGS) entry which is preliminary data.</text>
</comment>
<sequence>MVFQDQCQAVREPANSKPTFCQIFGQCFCKGAGLEAVNFHRRFVFFLRPFFTPPQRRKGRVDTPDVEAHRKEKQANRALLVQGFLVFCFHVPMHLTEGDFDSDGAWAAVARRCALGSRADQSPDVTELWFHVGFINLRSWMCSGLLLHSAGVVGQTAAGEDLIRLDVPDTPEFEPDLCVFRHLAMQVEWRCKVYAVVSDSSVLTAEQMVANHVLVRELRAIPTMRIWQGALREKFERRRAARPSQRSAASEPQAKRRRPASQPPAGSPAEPVVLQPALEVASEPEDQPDAPHREEFYEEELEEEDEDDDALEQASQISEASVLEHPDDEDQKVAPAFVSAAATDSTAAGLVAGSADAAAAAAPESAAPQEKRRRAPKMFSDISVAFGAHGFMTYNVKSQSVIAVCARHGPECKRTRTVREPAKIFAHNTGQGRPVGLLAAWLLEGANHDTSETHRDAIDLVTLGDRRLARAAFSAVPRANEILKEEAGYSADGPPVVDDRCYIVFLRKDVYSDKDAARYAKLVQAFLASAAAEPVPALETFLLPDYSRQAVAESLVDAWGNDAFLDMLRSEEDFQSVAVLCEAFLRRYTADGVRDVEMPRAYAEAYQAIRLCCSGILAIYTPVPGYADSSAVDAACLLQYNGNNSLLNAVKTLLNQMDGWRESINETLSLGVPGMKAAPLLRELTMLAEKNQDQAELTDDFQRCAQGFVGLQESLRPGAVDELAKALACRTKVVAKALMNRSEDEAADLDPASISMVANMLQQFREFEGVSDIHTRFDEWQGGLSGTLSSKALKALAVQCSEDPSKGIDAKNLLLLLKGVDAKSIQGSVELQPILQALYQDIFAKVQAAREAVPDDLLSATNMCIDVVFSGTDSEKWLRSQMKLLEVLLAQSSKLQAWQKLGRESELRFSRDTNEQRWRALLQSVGRLQKAWTETQKIASKFGDSAAEEKPPDSILKFDFMSLFEAEKLQKELEEDALYWSRGLTKELTKYQMAASDQCSDYHLPETSWKKHIPADSDYKKVLAIAGKHLQNLDGDGVDETLSNMLEVHDAVTQVEDMLGMAKTWDIFAFLPELKKDVAKSVRMLETIKIESVLWFSLTQKTKTTALSIMQKPLEDLKAGALSCKESDIQAALLSEAKRLLPAEKAARMRSIPGRAAGGAGCWLCDFLVLLGIAVLRQSLQYCDYVFISLVGLTEADVYTQGLSSLQGFDNRSQATIDLSFLATNVTRNNALRDGADLAVRRMSFGNSAEMDWLISCNGPTVLVQSLDDTSLFYSLTMTGLSPVGVAGAVWDFSGFIYCAYNNGLDGVIEVYLDDADLGNNNVPVVRVSSSVEISNDGNDGRLHLEPF</sequence>
<protein>
    <submittedName>
        <fullName evidence="2">Uncharacterized protein</fullName>
    </submittedName>
</protein>
<accession>A0A1Q9C0S2</accession>
<name>A0A1Q9C0S2_SYMMI</name>
<evidence type="ECO:0000313" key="2">
    <source>
        <dbReference type="EMBL" id="OLP76525.1"/>
    </source>
</evidence>
<dbReference type="OrthoDB" id="411466at2759"/>
<feature type="region of interest" description="Disordered" evidence="1">
    <location>
        <begin position="237"/>
        <end position="270"/>
    </location>
</feature>
<dbReference type="Proteomes" id="UP000186817">
    <property type="component" value="Unassembled WGS sequence"/>
</dbReference>
<gene>
    <name evidence="2" type="ORF">AK812_SmicGene43528</name>
</gene>